<sequence length="157" mass="18681">MAVLLIGRKFYIKFWNLAKPRCLITAVESLDIYEIVKKDTENIIYSLNCFGTENEDKEREEYKKYLAKKAVNEYPEQNKEEYAREMCLEQMSSQKPQDPDFNHLQEQIYQAGVLRNEIFLKYKKQPRRKCSKKPIFKESNVEGKITNHPTTTQKKDC</sequence>
<name>A0A9N9XRC4_PHYSR</name>
<gene>
    <name evidence="1" type="ORF">PHYEVI_LOCUS7706</name>
</gene>
<protein>
    <submittedName>
        <fullName evidence="1">Uncharacterized protein</fullName>
    </submittedName>
</protein>
<evidence type="ECO:0000313" key="2">
    <source>
        <dbReference type="Proteomes" id="UP001153712"/>
    </source>
</evidence>
<reference evidence="1" key="1">
    <citation type="submission" date="2022-01" db="EMBL/GenBank/DDBJ databases">
        <authorList>
            <person name="King R."/>
        </authorList>
    </citation>
    <scope>NUCLEOTIDE SEQUENCE</scope>
</reference>
<dbReference type="Proteomes" id="UP001153712">
    <property type="component" value="Chromosome 4"/>
</dbReference>
<keyword evidence="2" id="KW-1185">Reference proteome</keyword>
<evidence type="ECO:0000313" key="1">
    <source>
        <dbReference type="EMBL" id="CAG9861364.1"/>
    </source>
</evidence>
<accession>A0A9N9XRC4</accession>
<proteinExistence type="predicted"/>
<dbReference type="EMBL" id="OU900097">
    <property type="protein sequence ID" value="CAG9861364.1"/>
    <property type="molecule type" value="Genomic_DNA"/>
</dbReference>
<organism evidence="1 2">
    <name type="scientific">Phyllotreta striolata</name>
    <name type="common">Striped flea beetle</name>
    <name type="synonym">Crioceris striolata</name>
    <dbReference type="NCBI Taxonomy" id="444603"/>
    <lineage>
        <taxon>Eukaryota</taxon>
        <taxon>Metazoa</taxon>
        <taxon>Ecdysozoa</taxon>
        <taxon>Arthropoda</taxon>
        <taxon>Hexapoda</taxon>
        <taxon>Insecta</taxon>
        <taxon>Pterygota</taxon>
        <taxon>Neoptera</taxon>
        <taxon>Endopterygota</taxon>
        <taxon>Coleoptera</taxon>
        <taxon>Polyphaga</taxon>
        <taxon>Cucujiformia</taxon>
        <taxon>Chrysomeloidea</taxon>
        <taxon>Chrysomelidae</taxon>
        <taxon>Galerucinae</taxon>
        <taxon>Alticini</taxon>
        <taxon>Phyllotreta</taxon>
    </lineage>
</organism>
<dbReference type="AlphaFoldDB" id="A0A9N9XRC4"/>